<dbReference type="AlphaFoldDB" id="Q207S1"/>
<sequence length="109" mass="12737">TSHVQSDALQLYHSLGFHKDDEFVWASRCARLINFLVFKYAYKVRTVYYNSVPPGCHNFAIAEMNTKSSKLRNIWRNLEFSKIATDFLQIWTKKHHVTPPQCAFSQSPL</sequence>
<reference evidence="1" key="1">
    <citation type="submission" date="2006-02" db="EMBL/GenBank/DDBJ databases">
        <title>Channel catfish gene expression after Edwardsiella ictaluri infection.</title>
        <authorList>
            <person name="Yeh H.-Y."/>
            <person name="Klesius P.H."/>
        </authorList>
    </citation>
    <scope>NUCLEOTIDE SEQUENCE</scope>
</reference>
<proteinExistence type="evidence at transcript level"/>
<evidence type="ECO:0000313" key="1">
    <source>
        <dbReference type="EMBL" id="ABD65499.1"/>
    </source>
</evidence>
<organism evidence="1">
    <name type="scientific">Ictalurus punctatus</name>
    <name type="common">Channel catfish</name>
    <name type="synonym">Silurus punctatus</name>
    <dbReference type="NCBI Taxonomy" id="7998"/>
    <lineage>
        <taxon>Eukaryota</taxon>
        <taxon>Metazoa</taxon>
        <taxon>Chordata</taxon>
        <taxon>Craniata</taxon>
        <taxon>Vertebrata</taxon>
        <taxon>Euteleostomi</taxon>
        <taxon>Actinopterygii</taxon>
        <taxon>Neopterygii</taxon>
        <taxon>Teleostei</taxon>
        <taxon>Ostariophysi</taxon>
        <taxon>Siluriformes</taxon>
        <taxon>Ictaluridae</taxon>
        <taxon>Ictalurus</taxon>
    </lineage>
</organism>
<name>Q207S1_ICTPU</name>
<feature type="non-terminal residue" evidence="1">
    <location>
        <position position="1"/>
    </location>
</feature>
<dbReference type="EMBL" id="DQ407827">
    <property type="protein sequence ID" value="ABD65499.1"/>
    <property type="molecule type" value="mRNA"/>
</dbReference>
<accession>Q207S1</accession>
<protein>
    <submittedName>
        <fullName evidence="1">Uncharacterized protein</fullName>
    </submittedName>
</protein>